<dbReference type="AlphaFoldDB" id="A0A438N4K2"/>
<dbReference type="SUPFAM" id="SSF51316">
    <property type="entry name" value="Mss4-like"/>
    <property type="match status" value="2"/>
</dbReference>
<dbReference type="PANTHER" id="PTHR33337:SF40">
    <property type="entry name" value="CENP-V_GFA DOMAIN-CONTAINING PROTEIN-RELATED"/>
    <property type="match status" value="1"/>
</dbReference>
<dbReference type="OrthoDB" id="6329284at2759"/>
<dbReference type="Proteomes" id="UP000288859">
    <property type="component" value="Unassembled WGS sequence"/>
</dbReference>
<evidence type="ECO:0000256" key="2">
    <source>
        <dbReference type="ARBA" id="ARBA00022723"/>
    </source>
</evidence>
<evidence type="ECO:0000256" key="1">
    <source>
        <dbReference type="ARBA" id="ARBA00005495"/>
    </source>
</evidence>
<keyword evidence="2" id="KW-0479">Metal-binding</keyword>
<evidence type="ECO:0000313" key="6">
    <source>
        <dbReference type="EMBL" id="RVX70688.1"/>
    </source>
</evidence>
<name>A0A438N4K2_EXOME</name>
<evidence type="ECO:0000259" key="5">
    <source>
        <dbReference type="Pfam" id="PF04828"/>
    </source>
</evidence>
<proteinExistence type="inferred from homology"/>
<gene>
    <name evidence="6" type="ORF">B0A52_05338</name>
</gene>
<dbReference type="GO" id="GO:0046872">
    <property type="term" value="F:metal ion binding"/>
    <property type="evidence" value="ECO:0007669"/>
    <property type="project" value="UniProtKB-KW"/>
</dbReference>
<reference evidence="6 7" key="1">
    <citation type="submission" date="2017-03" db="EMBL/GenBank/DDBJ databases">
        <title>Genomes of endolithic fungi from Antarctica.</title>
        <authorList>
            <person name="Coleine C."/>
            <person name="Masonjones S."/>
            <person name="Stajich J.E."/>
        </authorList>
    </citation>
    <scope>NUCLEOTIDE SEQUENCE [LARGE SCALE GENOMIC DNA]</scope>
    <source>
        <strain evidence="6 7">CCFEE 6314</strain>
    </source>
</reference>
<comment type="caution">
    <text evidence="6">The sequence shown here is derived from an EMBL/GenBank/DDBJ whole genome shotgun (WGS) entry which is preliminary data.</text>
</comment>
<protein>
    <recommendedName>
        <fullName evidence="5">CENP-V/GFA domain-containing protein</fullName>
    </recommendedName>
</protein>
<dbReference type="InterPro" id="IPR006913">
    <property type="entry name" value="CENP-V/GFA"/>
</dbReference>
<evidence type="ECO:0000256" key="3">
    <source>
        <dbReference type="ARBA" id="ARBA00022833"/>
    </source>
</evidence>
<keyword evidence="4" id="KW-0456">Lyase</keyword>
<sequence>MAYLPKEALTLTGGCCCKAIRYTVHIPAWDQRPAVPGALKTPISVSEDIETRMPLIDLDHCNSCREVSGAIIQTWLIVPVDWVEWDLARLDKAGIAEMSPRTVLSTVDAVGPIETDTTSPQTYVTRFNRSERATRAFCSRCGTNLTYLSHKRLNTPMAFVDITVGTLDREHLEMVKPDRHGWWDSGVGWIKELLRHGDGGFMIRHATNDVSKELEDNVKG</sequence>
<evidence type="ECO:0000256" key="4">
    <source>
        <dbReference type="ARBA" id="ARBA00023239"/>
    </source>
</evidence>
<dbReference type="Gene3D" id="3.90.1590.10">
    <property type="entry name" value="glutathione-dependent formaldehyde- activating enzyme (gfa)"/>
    <property type="match status" value="1"/>
</dbReference>
<comment type="similarity">
    <text evidence="1">Belongs to the Gfa family.</text>
</comment>
<dbReference type="PANTHER" id="PTHR33337">
    <property type="entry name" value="GFA DOMAIN-CONTAINING PROTEIN"/>
    <property type="match status" value="1"/>
</dbReference>
<keyword evidence="3" id="KW-0862">Zinc</keyword>
<accession>A0A438N4K2</accession>
<evidence type="ECO:0000313" key="7">
    <source>
        <dbReference type="Proteomes" id="UP000288859"/>
    </source>
</evidence>
<feature type="domain" description="CENP-V/GFA" evidence="5">
    <location>
        <begin position="115"/>
        <end position="184"/>
    </location>
</feature>
<dbReference type="GO" id="GO:0016846">
    <property type="term" value="F:carbon-sulfur lyase activity"/>
    <property type="evidence" value="ECO:0007669"/>
    <property type="project" value="InterPro"/>
</dbReference>
<organism evidence="6 7">
    <name type="scientific">Exophiala mesophila</name>
    <name type="common">Black yeast-like fungus</name>
    <dbReference type="NCBI Taxonomy" id="212818"/>
    <lineage>
        <taxon>Eukaryota</taxon>
        <taxon>Fungi</taxon>
        <taxon>Dikarya</taxon>
        <taxon>Ascomycota</taxon>
        <taxon>Pezizomycotina</taxon>
        <taxon>Eurotiomycetes</taxon>
        <taxon>Chaetothyriomycetidae</taxon>
        <taxon>Chaetothyriales</taxon>
        <taxon>Herpotrichiellaceae</taxon>
        <taxon>Exophiala</taxon>
    </lineage>
</organism>
<dbReference type="InterPro" id="IPR011057">
    <property type="entry name" value="Mss4-like_sf"/>
</dbReference>
<dbReference type="Pfam" id="PF04828">
    <property type="entry name" value="GFA"/>
    <property type="match status" value="1"/>
</dbReference>
<dbReference type="EMBL" id="NAJM01000021">
    <property type="protein sequence ID" value="RVX70688.1"/>
    <property type="molecule type" value="Genomic_DNA"/>
</dbReference>